<proteinExistence type="predicted"/>
<dbReference type="Gene3D" id="3.30.70.1200">
    <property type="entry name" value="Crispr-associated protein, domain 1"/>
    <property type="match status" value="1"/>
</dbReference>
<dbReference type="CDD" id="cd09727">
    <property type="entry name" value="Cas6_I-E"/>
    <property type="match status" value="1"/>
</dbReference>
<dbReference type="RefSeq" id="WP_012851315.1">
    <property type="nucleotide sequence ID" value="NC_013510.1"/>
</dbReference>
<dbReference type="NCBIfam" id="TIGR01907">
    <property type="entry name" value="casE_Cse3"/>
    <property type="match status" value="1"/>
</dbReference>
<keyword evidence="2" id="KW-1185">Reference proteome</keyword>
<accession>D1A6Q6</accession>
<dbReference type="InterPro" id="IPR010179">
    <property type="entry name" value="CRISPR-assoc_prot_Cse3"/>
</dbReference>
<name>D1A6Q6_THECD</name>
<gene>
    <name evidence="1" type="ordered locus">Tcur_0945</name>
</gene>
<dbReference type="KEGG" id="tcu:Tcur_0945"/>
<dbReference type="HOGENOM" id="CLU_080982_0_2_11"/>
<dbReference type="EMBL" id="CP001738">
    <property type="protein sequence ID" value="ACY96531.1"/>
    <property type="molecule type" value="Genomic_DNA"/>
</dbReference>
<dbReference type="SUPFAM" id="SSF117987">
    <property type="entry name" value="CRISPR-associated protein"/>
    <property type="match status" value="2"/>
</dbReference>
<dbReference type="OrthoDB" id="9795689at2"/>
<reference evidence="1 2" key="1">
    <citation type="journal article" date="2011" name="Stand. Genomic Sci.">
        <title>Complete genome sequence of Thermomonospora curvata type strain (B9).</title>
        <authorList>
            <person name="Chertkov O."/>
            <person name="Sikorski J."/>
            <person name="Nolan M."/>
            <person name="Lapidus A."/>
            <person name="Lucas S."/>
            <person name="Del Rio T.G."/>
            <person name="Tice H."/>
            <person name="Cheng J.F."/>
            <person name="Goodwin L."/>
            <person name="Pitluck S."/>
            <person name="Liolios K."/>
            <person name="Ivanova N."/>
            <person name="Mavromatis K."/>
            <person name="Mikhailova N."/>
            <person name="Ovchinnikova G."/>
            <person name="Pati A."/>
            <person name="Chen A."/>
            <person name="Palaniappan K."/>
            <person name="Djao O.D."/>
            <person name="Land M."/>
            <person name="Hauser L."/>
            <person name="Chang Y.J."/>
            <person name="Jeffries C.D."/>
            <person name="Brettin T."/>
            <person name="Han C."/>
            <person name="Detter J.C."/>
            <person name="Rohde M."/>
            <person name="Goker M."/>
            <person name="Woyke T."/>
            <person name="Bristow J."/>
            <person name="Eisen J.A."/>
            <person name="Markowitz V."/>
            <person name="Hugenholtz P."/>
            <person name="Klenk H.P."/>
            <person name="Kyrpides N.C."/>
        </authorList>
    </citation>
    <scope>NUCLEOTIDE SEQUENCE [LARGE SCALE GENOMIC DNA]</scope>
    <source>
        <strain evidence="2">ATCC 19995 / DSM 43183 / JCM 3096 / KCTC 9072 / NBRC 15933 / NCIMB 10081 / Henssen B9</strain>
    </source>
</reference>
<dbReference type="Proteomes" id="UP000001918">
    <property type="component" value="Chromosome"/>
</dbReference>
<evidence type="ECO:0000313" key="1">
    <source>
        <dbReference type="EMBL" id="ACY96531.1"/>
    </source>
</evidence>
<dbReference type="AlphaFoldDB" id="D1A6Q6"/>
<evidence type="ECO:0000313" key="2">
    <source>
        <dbReference type="Proteomes" id="UP000001918"/>
    </source>
</evidence>
<dbReference type="Gene3D" id="3.30.70.1210">
    <property type="entry name" value="Crispr-associated protein, domain 2"/>
    <property type="match status" value="1"/>
</dbReference>
<dbReference type="STRING" id="471852.Tcur_0945"/>
<sequence>MSTELWITQIIPDLRDRAARDDLGDVVRLHRRIMSLFPDGLGPEARRRAAVLFRLEERPTGTSILMQSSIEPALEKLPASYGKARCKSLAPLLNGLREGVNVHYRIVANATRKLGRNTTAGRPKQVVPLHGAEADEWWRRQADAAGLVLRSLHSRQLDTGTGRRSDNNRVTHARTQFDGTATVTDPKALIDRIHAGIGRGKAYGCGLLTIAPAL</sequence>
<dbReference type="SMART" id="SM01101">
    <property type="entry name" value="CRISPR_assoc"/>
    <property type="match status" value="1"/>
</dbReference>
<dbReference type="Pfam" id="PF08798">
    <property type="entry name" value="CRISPR_assoc"/>
    <property type="match status" value="1"/>
</dbReference>
<protein>
    <submittedName>
        <fullName evidence="1">CRISPR-associated protein, Cse3 family</fullName>
    </submittedName>
</protein>
<organism evidence="1 2">
    <name type="scientific">Thermomonospora curvata (strain ATCC 19995 / DSM 43183 / JCM 3096 / KCTC 9072 / NBRC 15933 / NCIMB 10081 / Henssen B9)</name>
    <dbReference type="NCBI Taxonomy" id="471852"/>
    <lineage>
        <taxon>Bacteria</taxon>
        <taxon>Bacillati</taxon>
        <taxon>Actinomycetota</taxon>
        <taxon>Actinomycetes</taxon>
        <taxon>Streptosporangiales</taxon>
        <taxon>Thermomonosporaceae</taxon>
        <taxon>Thermomonospora</taxon>
    </lineage>
</organism>
<dbReference type="eggNOG" id="ENOG5032VT0">
    <property type="taxonomic scope" value="Bacteria"/>
</dbReference>